<evidence type="ECO:0000256" key="4">
    <source>
        <dbReference type="SAM" id="MobiDB-lite"/>
    </source>
</evidence>
<keyword evidence="2 6" id="KW-0238">DNA-binding</keyword>
<dbReference type="EMBL" id="JACIEK010000026">
    <property type="protein sequence ID" value="MBB4000689.1"/>
    <property type="molecule type" value="Genomic_DNA"/>
</dbReference>
<dbReference type="Proteomes" id="UP000542776">
    <property type="component" value="Unassembled WGS sequence"/>
</dbReference>
<dbReference type="InterPro" id="IPR050204">
    <property type="entry name" value="AraC_XylS_family_regulators"/>
</dbReference>
<dbReference type="InterPro" id="IPR018060">
    <property type="entry name" value="HTH_AraC"/>
</dbReference>
<dbReference type="PRINTS" id="PR00032">
    <property type="entry name" value="HTHARAC"/>
</dbReference>
<dbReference type="RefSeq" id="WP_183202668.1">
    <property type="nucleotide sequence ID" value="NZ_JACIEK010000026.1"/>
</dbReference>
<accession>A0A7W6H8R0</accession>
<feature type="region of interest" description="Disordered" evidence="4">
    <location>
        <begin position="340"/>
        <end position="370"/>
    </location>
</feature>
<comment type="caution">
    <text evidence="6">The sequence shown here is derived from an EMBL/GenBank/DDBJ whole genome shotgun (WGS) entry which is preliminary data.</text>
</comment>
<dbReference type="InterPro" id="IPR018062">
    <property type="entry name" value="HTH_AraC-typ_CS"/>
</dbReference>
<dbReference type="PROSITE" id="PS01124">
    <property type="entry name" value="HTH_ARAC_FAMILY_2"/>
    <property type="match status" value="1"/>
</dbReference>
<feature type="domain" description="HTH araC/xylS-type" evidence="5">
    <location>
        <begin position="214"/>
        <end position="313"/>
    </location>
</feature>
<dbReference type="PROSITE" id="PS00041">
    <property type="entry name" value="HTH_ARAC_FAMILY_1"/>
    <property type="match status" value="1"/>
</dbReference>
<evidence type="ECO:0000256" key="3">
    <source>
        <dbReference type="ARBA" id="ARBA00023163"/>
    </source>
</evidence>
<gene>
    <name evidence="6" type="ORF">GGR04_004569</name>
</gene>
<evidence type="ECO:0000313" key="6">
    <source>
        <dbReference type="EMBL" id="MBB4000689.1"/>
    </source>
</evidence>
<evidence type="ECO:0000256" key="1">
    <source>
        <dbReference type="ARBA" id="ARBA00023015"/>
    </source>
</evidence>
<dbReference type="InterPro" id="IPR009057">
    <property type="entry name" value="Homeodomain-like_sf"/>
</dbReference>
<name>A0A7W6H8R0_9HYPH</name>
<proteinExistence type="predicted"/>
<dbReference type="SMART" id="SM00342">
    <property type="entry name" value="HTH_ARAC"/>
    <property type="match status" value="1"/>
</dbReference>
<keyword evidence="3" id="KW-0804">Transcription</keyword>
<dbReference type="GO" id="GO:0003700">
    <property type="term" value="F:DNA-binding transcription factor activity"/>
    <property type="evidence" value="ECO:0007669"/>
    <property type="project" value="InterPro"/>
</dbReference>
<evidence type="ECO:0000256" key="2">
    <source>
        <dbReference type="ARBA" id="ARBA00023125"/>
    </source>
</evidence>
<reference evidence="6 7" key="1">
    <citation type="submission" date="2020-08" db="EMBL/GenBank/DDBJ databases">
        <title>Genomic Encyclopedia of Type Strains, Phase IV (KMG-IV): sequencing the most valuable type-strain genomes for metagenomic binning, comparative biology and taxonomic classification.</title>
        <authorList>
            <person name="Goeker M."/>
        </authorList>
    </citation>
    <scope>NUCLEOTIDE SEQUENCE [LARGE SCALE GENOMIC DNA]</scope>
    <source>
        <strain evidence="6 7">DSM 102238</strain>
    </source>
</reference>
<dbReference type="PANTHER" id="PTHR46796">
    <property type="entry name" value="HTH-TYPE TRANSCRIPTIONAL ACTIVATOR RHAS-RELATED"/>
    <property type="match status" value="1"/>
</dbReference>
<dbReference type="Pfam" id="PF12833">
    <property type="entry name" value="HTH_18"/>
    <property type="match status" value="1"/>
</dbReference>
<evidence type="ECO:0000313" key="7">
    <source>
        <dbReference type="Proteomes" id="UP000542776"/>
    </source>
</evidence>
<dbReference type="PANTHER" id="PTHR46796:SF6">
    <property type="entry name" value="ARAC SUBFAMILY"/>
    <property type="match status" value="1"/>
</dbReference>
<evidence type="ECO:0000259" key="5">
    <source>
        <dbReference type="PROSITE" id="PS01124"/>
    </source>
</evidence>
<protein>
    <submittedName>
        <fullName evidence="6">AraC-like DNA-binding protein</fullName>
    </submittedName>
</protein>
<dbReference type="GO" id="GO:0043565">
    <property type="term" value="F:sequence-specific DNA binding"/>
    <property type="evidence" value="ECO:0007669"/>
    <property type="project" value="InterPro"/>
</dbReference>
<feature type="compositionally biased region" description="Basic and acidic residues" evidence="4">
    <location>
        <begin position="353"/>
        <end position="362"/>
    </location>
</feature>
<keyword evidence="1" id="KW-0805">Transcription regulation</keyword>
<dbReference type="Gene3D" id="1.10.10.60">
    <property type="entry name" value="Homeodomain-like"/>
    <property type="match status" value="1"/>
</dbReference>
<dbReference type="SUPFAM" id="SSF46689">
    <property type="entry name" value="Homeodomain-like"/>
    <property type="match status" value="1"/>
</dbReference>
<organism evidence="6 7">
    <name type="scientific">Aureimonas pseudogalii</name>
    <dbReference type="NCBI Taxonomy" id="1744844"/>
    <lineage>
        <taxon>Bacteria</taxon>
        <taxon>Pseudomonadati</taxon>
        <taxon>Pseudomonadota</taxon>
        <taxon>Alphaproteobacteria</taxon>
        <taxon>Hyphomicrobiales</taxon>
        <taxon>Aurantimonadaceae</taxon>
        <taxon>Aureimonas</taxon>
    </lineage>
</organism>
<dbReference type="AlphaFoldDB" id="A0A7W6H8R0"/>
<keyword evidence="7" id="KW-1185">Reference proteome</keyword>
<dbReference type="InterPro" id="IPR020449">
    <property type="entry name" value="Tscrpt_reg_AraC-type_HTH"/>
</dbReference>
<sequence>MQTPLQFVRISSTELGSEHALCTWKSSLPQYQIDLNGLSPEDSSIELSAWLADTLIVGEGHLSPMRVIRDPLQLSDGCDHILFKHCLCGSWHGEADGRPVFAGAGDTICMDTSRPFRLLNNSSRYIFIIVPRDKFPQALLRNSWLHGSVLRGVGSRLLSSHLNALLSCLPSLVRKEALRLTPATVSLLLAAMGETEDSMLPIAFPRSTQPALQLRVERHIERNLSSPDLVPDAISRDLNIPRSSLYRAFTALGGLSNYIQTRRLDVACALLFHPEEHRSIREIAETLGFDNTSTFSNAFRRRFGCSPREARSRKSAWIGDTQAVFRHWCETIRSNEHTSACGGVDMPNNGHGPTDRRTDRRTGRLRKQSA</sequence>